<dbReference type="EMBL" id="CAJMXA010001709">
    <property type="protein sequence ID" value="CAE6468190.1"/>
    <property type="molecule type" value="Genomic_DNA"/>
</dbReference>
<name>A0A8H3AGD6_9AGAM</name>
<dbReference type="Proteomes" id="UP000663853">
    <property type="component" value="Unassembled WGS sequence"/>
</dbReference>
<accession>A0A8H3AGD6</accession>
<dbReference type="AlphaFoldDB" id="A0A8H3AGD6"/>
<organism evidence="1 3">
    <name type="scientific">Rhizoctonia solani</name>
    <dbReference type="NCBI Taxonomy" id="456999"/>
    <lineage>
        <taxon>Eukaryota</taxon>
        <taxon>Fungi</taxon>
        <taxon>Dikarya</taxon>
        <taxon>Basidiomycota</taxon>
        <taxon>Agaricomycotina</taxon>
        <taxon>Agaricomycetes</taxon>
        <taxon>Cantharellales</taxon>
        <taxon>Ceratobasidiaceae</taxon>
        <taxon>Rhizoctonia</taxon>
    </lineage>
</organism>
<evidence type="ECO:0000313" key="3">
    <source>
        <dbReference type="Proteomes" id="UP000663853"/>
    </source>
</evidence>
<protein>
    <submittedName>
        <fullName evidence="1">Uncharacterized protein</fullName>
    </submittedName>
</protein>
<proteinExistence type="predicted"/>
<gene>
    <name evidence="1" type="ORF">RDB_LOCUS11456</name>
    <name evidence="2" type="ORF">RDB_LOCUS71224</name>
</gene>
<sequence length="289" mass="31853">MVLPDAVQAHVSALEIRLAKCKRKLNQPRKAKKFEEHNKVCDEDFIGIFKDTCSLVREAELTDASYLMELAKAADKILDDGVGYSYGRGGHSTFDEGPLIKDENGGEVSYAHADLERFIQIMQPRSGANSEDLSLFTLDLWNPSSKRHPKSTDLSRFWPDLPELTYILGKPLVASILDARCEVSSSRCVAPIRLHMSSGGACLALTGMGGWKNRSPVLEYLLLGRSMASPDNSPVKHFVGPGLSDVAYHAAIDEDKQLILWETTVGLSRANGGSSMKCMKNRCLLIPWT</sequence>
<dbReference type="EMBL" id="CAJMXA010000189">
    <property type="protein sequence ID" value="CAE6420372.1"/>
    <property type="molecule type" value="Genomic_DNA"/>
</dbReference>
<evidence type="ECO:0000313" key="2">
    <source>
        <dbReference type="EMBL" id="CAE6468190.1"/>
    </source>
</evidence>
<reference evidence="1" key="1">
    <citation type="submission" date="2021-01" db="EMBL/GenBank/DDBJ databases">
        <authorList>
            <person name="Kaushik A."/>
        </authorList>
    </citation>
    <scope>NUCLEOTIDE SEQUENCE</scope>
    <source>
        <strain evidence="1">AG6-10EEA</strain>
    </source>
</reference>
<evidence type="ECO:0000313" key="1">
    <source>
        <dbReference type="EMBL" id="CAE6420372.1"/>
    </source>
</evidence>
<comment type="caution">
    <text evidence="1">The sequence shown here is derived from an EMBL/GenBank/DDBJ whole genome shotgun (WGS) entry which is preliminary data.</text>
</comment>